<evidence type="ECO:0000256" key="1">
    <source>
        <dbReference type="SAM" id="Phobius"/>
    </source>
</evidence>
<keyword evidence="1" id="KW-0812">Transmembrane</keyword>
<dbReference type="RefSeq" id="WP_093208987.1">
    <property type="nucleotide sequence ID" value="NZ_FNGS01000012.1"/>
</dbReference>
<protein>
    <recommendedName>
        <fullName evidence="4">Glucosyl transferase GtrII</fullName>
    </recommendedName>
</protein>
<evidence type="ECO:0000313" key="3">
    <source>
        <dbReference type="Proteomes" id="UP000198901"/>
    </source>
</evidence>
<feature type="transmembrane region" description="Helical" evidence="1">
    <location>
        <begin position="322"/>
        <end position="338"/>
    </location>
</feature>
<feature type="transmembrane region" description="Helical" evidence="1">
    <location>
        <begin position="229"/>
        <end position="249"/>
    </location>
</feature>
<feature type="transmembrane region" description="Helical" evidence="1">
    <location>
        <begin position="85"/>
        <end position="104"/>
    </location>
</feature>
<dbReference type="OrthoDB" id="936260at2"/>
<feature type="transmembrane region" description="Helical" evidence="1">
    <location>
        <begin position="111"/>
        <end position="127"/>
    </location>
</feature>
<dbReference type="AlphaFoldDB" id="A0A1G9YDW7"/>
<dbReference type="EMBL" id="FNGS01000012">
    <property type="protein sequence ID" value="SDN06661.1"/>
    <property type="molecule type" value="Genomic_DNA"/>
</dbReference>
<accession>A0A1G9YDW7</accession>
<feature type="transmembrane region" description="Helical" evidence="1">
    <location>
        <begin position="345"/>
        <end position="366"/>
    </location>
</feature>
<sequence length="533" mass="59658">MKKGFWAVVLGIIPVIWYFSLLDAYAVNVPKWDDHGLRAFLDRVLHATSVSGFFYAFWRQHNEHRIVFDRLLAFFDYAVTGKLNFVHLMWAGSLTLVGLLIIWWKAVRNTFSPALLLPLPYLLFTLSQWENMYWGMAAAQNFGVVFFSAWAIYFLTIRKKLVPALLAALLATCTSANGLIVWPILAVLWFLQAQPGKGIATVIAGGASWALYFWGYAKVPQPTHPVSSVIGSFLKASVLFLGSAFQPLYPSRPEALVWAGGIAVIVLAPTAVVLILLRIRKKEALPLDFFLLGMLAYIAGTTVVVAAGRMGFDDIVFLTSRYKIYSVLLLMTLYTWVLRQGKWQVPVALGGIGFGVLFLLASYTYFLPEALRLRQQLLAMQYNWMIPGKPVVLSDAVNEPARAFYDSCDMQVQTAVVVPLMPIRYEKDFAVLPLAKGQPGNYPDCYYLAKGAKRSYLVPVNFNRTNRVFAHPGSPDYLVPVSETVVSYLEMDPGNYRLYFVDAGSGNGCRTFETGRSLEIPVRPRPAALPQNW</sequence>
<keyword evidence="1" id="KW-1133">Transmembrane helix</keyword>
<proteinExistence type="predicted"/>
<keyword evidence="3" id="KW-1185">Reference proteome</keyword>
<dbReference type="STRING" id="563176.SAMN04488090_4906"/>
<name>A0A1G9YDW7_9BACT</name>
<feature type="transmembrane region" description="Helical" evidence="1">
    <location>
        <begin position="133"/>
        <end position="155"/>
    </location>
</feature>
<keyword evidence="1" id="KW-0472">Membrane</keyword>
<reference evidence="2 3" key="1">
    <citation type="submission" date="2016-10" db="EMBL/GenBank/DDBJ databases">
        <authorList>
            <person name="de Groot N.N."/>
        </authorList>
    </citation>
    <scope>NUCLEOTIDE SEQUENCE [LARGE SCALE GENOMIC DNA]</scope>
    <source>
        <strain evidence="2 3">DSM 21668</strain>
    </source>
</reference>
<feature type="transmembrane region" description="Helical" evidence="1">
    <location>
        <begin position="255"/>
        <end position="277"/>
    </location>
</feature>
<organism evidence="2 3">
    <name type="scientific">Siphonobacter aquaeclarae</name>
    <dbReference type="NCBI Taxonomy" id="563176"/>
    <lineage>
        <taxon>Bacteria</taxon>
        <taxon>Pseudomonadati</taxon>
        <taxon>Bacteroidota</taxon>
        <taxon>Cytophagia</taxon>
        <taxon>Cytophagales</taxon>
        <taxon>Cytophagaceae</taxon>
        <taxon>Siphonobacter</taxon>
    </lineage>
</organism>
<feature type="transmembrane region" description="Helical" evidence="1">
    <location>
        <begin position="6"/>
        <end position="28"/>
    </location>
</feature>
<feature type="transmembrane region" description="Helical" evidence="1">
    <location>
        <begin position="198"/>
        <end position="217"/>
    </location>
</feature>
<feature type="transmembrane region" description="Helical" evidence="1">
    <location>
        <begin position="289"/>
        <end position="310"/>
    </location>
</feature>
<gene>
    <name evidence="2" type="ORF">SAMN04488090_4906</name>
</gene>
<evidence type="ECO:0008006" key="4">
    <source>
        <dbReference type="Google" id="ProtNLM"/>
    </source>
</evidence>
<evidence type="ECO:0000313" key="2">
    <source>
        <dbReference type="EMBL" id="SDN06661.1"/>
    </source>
</evidence>
<feature type="transmembrane region" description="Helical" evidence="1">
    <location>
        <begin position="167"/>
        <end position="192"/>
    </location>
</feature>
<dbReference type="Proteomes" id="UP000198901">
    <property type="component" value="Unassembled WGS sequence"/>
</dbReference>